<dbReference type="Pfam" id="PF05089">
    <property type="entry name" value="NAGLU"/>
    <property type="match status" value="1"/>
</dbReference>
<dbReference type="InterPro" id="IPR007781">
    <property type="entry name" value="NAGLU"/>
</dbReference>
<feature type="domain" description="Alpha-N-acetylglucosaminidase tim-barrel" evidence="2">
    <location>
        <begin position="317"/>
        <end position="452"/>
    </location>
</feature>
<evidence type="ECO:0000313" key="3">
    <source>
        <dbReference type="EMBL" id="KAK9800809.1"/>
    </source>
</evidence>
<keyword evidence="4" id="KW-1185">Reference proteome</keyword>
<evidence type="ECO:0000256" key="1">
    <source>
        <dbReference type="ARBA" id="ARBA00022801"/>
    </source>
</evidence>
<feature type="non-terminal residue" evidence="3">
    <location>
        <position position="453"/>
    </location>
</feature>
<comment type="caution">
    <text evidence="3">The sequence shown here is derived from an EMBL/GenBank/DDBJ whole genome shotgun (WGS) entry which is preliminary data.</text>
</comment>
<dbReference type="InterPro" id="IPR029018">
    <property type="entry name" value="Hex-like_dom2"/>
</dbReference>
<name>A0AAW1NWD3_9CHLO</name>
<dbReference type="PANTHER" id="PTHR12872">
    <property type="entry name" value="ALPHA-N-ACETYLGLUCOSAMINIDASE"/>
    <property type="match status" value="1"/>
</dbReference>
<reference evidence="3 4" key="1">
    <citation type="journal article" date="2024" name="Nat. Commun.">
        <title>Phylogenomics reveals the evolutionary origins of lichenization in chlorophyte algae.</title>
        <authorList>
            <person name="Puginier C."/>
            <person name="Libourel C."/>
            <person name="Otte J."/>
            <person name="Skaloud P."/>
            <person name="Haon M."/>
            <person name="Grisel S."/>
            <person name="Petersen M."/>
            <person name="Berrin J.G."/>
            <person name="Delaux P.M."/>
            <person name="Dal Grande F."/>
            <person name="Keller J."/>
        </authorList>
    </citation>
    <scope>NUCLEOTIDE SEQUENCE [LARGE SCALE GENOMIC DNA]</scope>
    <source>
        <strain evidence="3 4">SAG 2036</strain>
    </source>
</reference>
<dbReference type="Gene3D" id="3.30.379.10">
    <property type="entry name" value="Chitobiase/beta-hexosaminidase domain 2-like"/>
    <property type="match status" value="1"/>
</dbReference>
<dbReference type="Gene3D" id="3.20.20.80">
    <property type="entry name" value="Glycosidases"/>
    <property type="match status" value="1"/>
</dbReference>
<dbReference type="InterPro" id="IPR024733">
    <property type="entry name" value="NAGLU_tim-barrel"/>
</dbReference>
<protein>
    <recommendedName>
        <fullName evidence="2">Alpha-N-acetylglucosaminidase tim-barrel domain-containing protein</fullName>
    </recommendedName>
</protein>
<dbReference type="Proteomes" id="UP001465755">
    <property type="component" value="Unassembled WGS sequence"/>
</dbReference>
<gene>
    <name evidence="3" type="ORF">WJX73_009508</name>
</gene>
<dbReference type="SUPFAM" id="SSF53335">
    <property type="entry name" value="S-adenosyl-L-methionine-dependent methyltransferases"/>
    <property type="match status" value="1"/>
</dbReference>
<evidence type="ECO:0000259" key="2">
    <source>
        <dbReference type="Pfam" id="PF05089"/>
    </source>
</evidence>
<dbReference type="EMBL" id="JALJOQ010000080">
    <property type="protein sequence ID" value="KAK9800809.1"/>
    <property type="molecule type" value="Genomic_DNA"/>
</dbReference>
<keyword evidence="1" id="KW-0378">Hydrolase</keyword>
<accession>A0AAW1NWD3</accession>
<dbReference type="PANTHER" id="PTHR12872:SF1">
    <property type="entry name" value="ALPHA-N-ACETYLGLUCOSAMINIDASE"/>
    <property type="match status" value="1"/>
</dbReference>
<dbReference type="GO" id="GO:0016787">
    <property type="term" value="F:hydrolase activity"/>
    <property type="evidence" value="ECO:0007669"/>
    <property type="project" value="UniProtKB-KW"/>
</dbReference>
<sequence length="453" mass="50478">MWQAERSSSCTASEAEVEREFGLYGSSTTCSPQVDSNGRLICACVSCSRWKSYLAGLHSPFRTLALRQYEVLTEELICGLAAYLRQRAREILPALGSQQALRVLEVGGGDGRLAACLRAADLEASNAAWEAAAEASLHKSATLQQEGQALLEIICTDISPARDSEQVIVLSADAALAKYSPHLPCAPARHMHTSSGGLASACTLQQSIGREETRAPFEEDMFEQQEISSISCHQICCTDRPWLPKRHSKGCLHIAATSGTELAAGLHYWLKERCSSSVSWHLTGGNQIDPACFSAASLAQREDHQALYRGRSTPYFYYQNVVTVSYSSTWWDWERWEQEIDWMALHGINLPLAFTGQEEIWRRVWRRWNLTEAEIAEHFSGPSFLAWQRMGNLRGWGGPLSDHWMLAQADLQKRILRRMRALDMTPVLPAFAGIVPRALGRVLPKANITRLSN</sequence>
<dbReference type="InterPro" id="IPR029063">
    <property type="entry name" value="SAM-dependent_MTases_sf"/>
</dbReference>
<dbReference type="AlphaFoldDB" id="A0AAW1NWD3"/>
<proteinExistence type="predicted"/>
<evidence type="ECO:0000313" key="4">
    <source>
        <dbReference type="Proteomes" id="UP001465755"/>
    </source>
</evidence>
<organism evidence="3 4">
    <name type="scientific">Symbiochloris irregularis</name>
    <dbReference type="NCBI Taxonomy" id="706552"/>
    <lineage>
        <taxon>Eukaryota</taxon>
        <taxon>Viridiplantae</taxon>
        <taxon>Chlorophyta</taxon>
        <taxon>core chlorophytes</taxon>
        <taxon>Trebouxiophyceae</taxon>
        <taxon>Trebouxiales</taxon>
        <taxon>Trebouxiaceae</taxon>
        <taxon>Symbiochloris</taxon>
    </lineage>
</organism>